<feature type="transmembrane region" description="Helical" evidence="1">
    <location>
        <begin position="76"/>
        <end position="92"/>
    </location>
</feature>
<evidence type="ECO:0000256" key="1">
    <source>
        <dbReference type="SAM" id="Phobius"/>
    </source>
</evidence>
<dbReference type="EMBL" id="JBBNGS010000002">
    <property type="protein sequence ID" value="MEQ2636939.1"/>
    <property type="molecule type" value="Genomic_DNA"/>
</dbReference>
<evidence type="ECO:0000313" key="3">
    <source>
        <dbReference type="Proteomes" id="UP001478817"/>
    </source>
</evidence>
<keyword evidence="1" id="KW-0812">Transmembrane</keyword>
<organism evidence="2 3">
    <name type="scientific">Paratractidigestivibacter faecalis</name>
    <dbReference type="NCBI Taxonomy" id="2292441"/>
    <lineage>
        <taxon>Bacteria</taxon>
        <taxon>Bacillati</taxon>
        <taxon>Actinomycetota</taxon>
        <taxon>Coriobacteriia</taxon>
        <taxon>Coriobacteriales</taxon>
        <taxon>Atopobiaceae</taxon>
        <taxon>Paratractidigestivibacter</taxon>
    </lineage>
</organism>
<dbReference type="RefSeq" id="WP_349181285.1">
    <property type="nucleotide sequence ID" value="NZ_JBBNGS010000002.1"/>
</dbReference>
<proteinExistence type="predicted"/>
<dbReference type="Proteomes" id="UP001478817">
    <property type="component" value="Unassembled WGS sequence"/>
</dbReference>
<protein>
    <submittedName>
        <fullName evidence="2">Uncharacterized protein</fullName>
    </submittedName>
</protein>
<evidence type="ECO:0000313" key="2">
    <source>
        <dbReference type="EMBL" id="MEQ2636939.1"/>
    </source>
</evidence>
<keyword evidence="3" id="KW-1185">Reference proteome</keyword>
<feature type="transmembrane region" description="Helical" evidence="1">
    <location>
        <begin position="98"/>
        <end position="118"/>
    </location>
</feature>
<feature type="transmembrane region" description="Helical" evidence="1">
    <location>
        <begin position="12"/>
        <end position="31"/>
    </location>
</feature>
<name>A0ABV1IDG1_9ACTN</name>
<reference evidence="2 3" key="1">
    <citation type="submission" date="2024-04" db="EMBL/GenBank/DDBJ databases">
        <title>Human intestinal bacterial collection.</title>
        <authorList>
            <person name="Pauvert C."/>
            <person name="Hitch T.C.A."/>
            <person name="Clavel T."/>
        </authorList>
    </citation>
    <scope>NUCLEOTIDE SEQUENCE [LARGE SCALE GENOMIC DNA]</scope>
    <source>
        <strain evidence="2 3">CLA-AA-H197</strain>
    </source>
</reference>
<gene>
    <name evidence="2" type="ORF">AAAT05_01040</name>
</gene>
<keyword evidence="1" id="KW-0472">Membrane</keyword>
<comment type="caution">
    <text evidence="2">The sequence shown here is derived from an EMBL/GenBank/DDBJ whole genome shotgun (WGS) entry which is preliminary data.</text>
</comment>
<sequence>MSPESKSVKMVSLACLVIGIVSLAISVYVFATTSYELAFKCLFLAMSLEIVGYGFNGARAANVPSNIPEFAKQASWSPLFCAVVLGYCLLSHKAEDPLIVVASAVCTVCGVVLAIVAAKAAKAIKSA</sequence>
<keyword evidence="1" id="KW-1133">Transmembrane helix</keyword>
<accession>A0ABV1IDG1</accession>
<feature type="transmembrane region" description="Helical" evidence="1">
    <location>
        <begin position="37"/>
        <end position="55"/>
    </location>
</feature>